<reference evidence="1 2" key="1">
    <citation type="submission" date="2019-03" db="EMBL/GenBank/DDBJ databases">
        <title>Genomic Encyclopedia of Type Strains, Phase III (KMG-III): the genomes of soil and plant-associated and newly described type strains.</title>
        <authorList>
            <person name="Whitman W."/>
        </authorList>
    </citation>
    <scope>NUCLEOTIDE SEQUENCE [LARGE SCALE GENOMIC DNA]</scope>
    <source>
        <strain evidence="1 2">CECT 8301</strain>
    </source>
</reference>
<proteinExistence type="predicted"/>
<dbReference type="Proteomes" id="UP000294824">
    <property type="component" value="Unassembled WGS sequence"/>
</dbReference>
<dbReference type="RefSeq" id="WP_133969178.1">
    <property type="nucleotide sequence ID" value="NZ_SORL01000013.1"/>
</dbReference>
<organism evidence="1 2">
    <name type="scientific">Algibacter lectus</name>
    <dbReference type="NCBI Taxonomy" id="221126"/>
    <lineage>
        <taxon>Bacteria</taxon>
        <taxon>Pseudomonadati</taxon>
        <taxon>Bacteroidota</taxon>
        <taxon>Flavobacteriia</taxon>
        <taxon>Flavobacteriales</taxon>
        <taxon>Flavobacteriaceae</taxon>
        <taxon>Algibacter</taxon>
    </lineage>
</organism>
<evidence type="ECO:0000313" key="2">
    <source>
        <dbReference type="Proteomes" id="UP000294824"/>
    </source>
</evidence>
<keyword evidence="2" id="KW-1185">Reference proteome</keyword>
<dbReference type="EMBL" id="SORL01000013">
    <property type="protein sequence ID" value="TDY60087.1"/>
    <property type="molecule type" value="Genomic_DNA"/>
</dbReference>
<sequence>MRFLSIILLLFITLSCSNTKKKRTGLIDFIPKNSAVVLKARNIESLQSTISNSELIQQFSKANIYQNLETQFANLDILKSNSPLLICFSKTKEDSLNYTLITKYHDSLFVTDSLKNYKEESFPFKKSTIIKSTLNKNVFYSAIIDSIFIASSSKKTIELASTPVSIDNEKQKIYKSTDKENLSVIIDTKANVISSIFIEDSIPLKTFTNYLALDIDASQNTLKFNGITKATDSAKSLVNIFKNTIPQVNTIQHITPSNSDAFMSFTFNDFKVLKHNLALFREKDTITSTTNLFDDVIEIGVIYEDEKRAIVLNSTDIIATKDALLAEQNIEETYRDISIYNFSNSSLFLETFSPLISSNQAKLYCVLDQFFVFAADLEMLQNIISNYQNKTTLGSRNYFKDVQEELSDAASILMITNSNSLETIINKNLTETPSLTLEAYKTSALQFIYDTNFSHVNAIIKKNKTKAVEQSISEEFNIKLDADLLNTPQFVTNHITKQKDIVVQDIENNLYLISNSGKIQWKKQLQGPVLGKIEQIDIYKNGRLQLVFATPNRVYILDRKGKDVSSFPLKFSDAITQPLSVFDYDNNKKYRLLVTQGKNVLMYDAKGKIVKGFTFKAANNTIISQPQHFRIGNKDYITITTENKLLILDRVGKTRVTPKTTLSFSSKPIYIYLSKFTTTTNKGDLISIDTKGNVTTQNLNLSSKNNIATTSKTLVYQSENKLTIRNKTINLDYGNYADAEIFILNNKIYVSITDLQSQKTYLFDSQAKLLPNFPVYANSKIDLANSDKDKNLEFITKGDSNSVLLYQIN</sequence>
<dbReference type="SUPFAM" id="SSF50998">
    <property type="entry name" value="Quinoprotein alcohol dehydrogenase-like"/>
    <property type="match status" value="1"/>
</dbReference>
<comment type="caution">
    <text evidence="1">The sequence shown here is derived from an EMBL/GenBank/DDBJ whole genome shotgun (WGS) entry which is preliminary data.</text>
</comment>
<dbReference type="AlphaFoldDB" id="A0A4R8M7V0"/>
<protein>
    <submittedName>
        <fullName evidence="1">Uncharacterized protein</fullName>
    </submittedName>
</protein>
<name>A0A4R8M7V0_9FLAO</name>
<accession>A0A4R8M7V0</accession>
<gene>
    <name evidence="1" type="ORF">DFQ06_3702</name>
</gene>
<dbReference type="InterPro" id="IPR011047">
    <property type="entry name" value="Quinoprotein_ADH-like_sf"/>
</dbReference>
<dbReference type="PROSITE" id="PS51257">
    <property type="entry name" value="PROKAR_LIPOPROTEIN"/>
    <property type="match status" value="1"/>
</dbReference>
<evidence type="ECO:0000313" key="1">
    <source>
        <dbReference type="EMBL" id="TDY60087.1"/>
    </source>
</evidence>